<dbReference type="SUPFAM" id="SSF52091">
    <property type="entry name" value="SpoIIaa-like"/>
    <property type="match status" value="1"/>
</dbReference>
<dbReference type="STRING" id="134849.SAMN05443668_111188"/>
<sequence>MTGVAMAARLELGDHVCSFVDGPDDGLDLMAHTVAAGLHAGDRVLLFAESLSPIAVLTGLEERGVATAEARHAGQVQVLPAREAYLPAGRFEAARMLDDLAGHIDQAGRDGYRGLRIVGDMAWALTEPAGIDELPRYEACVNSLFMDEGSLALCLYDRRTFPRELLRRVACSHPASAAPEVDPGWTPLLRIRRTTDPYGLRLTGESDLSNRQSLAAALDAVLEQQPDPAVPILIDVAGLEFADAATAAVLGRLAVRAPSGVQLAGPRAAVATVLDHLGFAEVPELDLTCANGAVA</sequence>
<reference evidence="2 3" key="1">
    <citation type="submission" date="2016-11" db="EMBL/GenBank/DDBJ databases">
        <authorList>
            <person name="Jaros S."/>
            <person name="Januszkiewicz K."/>
            <person name="Wedrychowicz H."/>
        </authorList>
    </citation>
    <scope>NUCLEOTIDE SEQUENCE [LARGE SCALE GENOMIC DNA]</scope>
    <source>
        <strain evidence="2 3">DSM 46144</strain>
    </source>
</reference>
<proteinExistence type="predicted"/>
<evidence type="ECO:0000313" key="3">
    <source>
        <dbReference type="Proteomes" id="UP000184440"/>
    </source>
</evidence>
<accession>A0A1M7RGM6</accession>
<dbReference type="PROSITE" id="PS50801">
    <property type="entry name" value="STAS"/>
    <property type="match status" value="1"/>
</dbReference>
<dbReference type="AlphaFoldDB" id="A0A1M7RGM6"/>
<dbReference type="InterPro" id="IPR025847">
    <property type="entry name" value="MEDS_domain"/>
</dbReference>
<dbReference type="OrthoDB" id="116243at2"/>
<evidence type="ECO:0000313" key="2">
    <source>
        <dbReference type="EMBL" id="SHN45198.1"/>
    </source>
</evidence>
<keyword evidence="3" id="KW-1185">Reference proteome</keyword>
<dbReference type="Proteomes" id="UP000184440">
    <property type="component" value="Unassembled WGS sequence"/>
</dbReference>
<dbReference type="Pfam" id="PF13466">
    <property type="entry name" value="STAS_2"/>
    <property type="match status" value="1"/>
</dbReference>
<feature type="domain" description="STAS" evidence="1">
    <location>
        <begin position="200"/>
        <end position="295"/>
    </location>
</feature>
<dbReference type="Pfam" id="PF14417">
    <property type="entry name" value="MEDS"/>
    <property type="match status" value="1"/>
</dbReference>
<dbReference type="Gene3D" id="3.30.750.24">
    <property type="entry name" value="STAS domain"/>
    <property type="match status" value="1"/>
</dbReference>
<name>A0A1M7RGM6_9ACTN</name>
<dbReference type="InterPro" id="IPR002645">
    <property type="entry name" value="STAS_dom"/>
</dbReference>
<evidence type="ECO:0000259" key="1">
    <source>
        <dbReference type="PROSITE" id="PS50801"/>
    </source>
</evidence>
<protein>
    <submittedName>
        <fullName evidence="2">STAS domain-containing protein</fullName>
    </submittedName>
</protein>
<dbReference type="EMBL" id="FRCS01000011">
    <property type="protein sequence ID" value="SHN45198.1"/>
    <property type="molecule type" value="Genomic_DNA"/>
</dbReference>
<dbReference type="InterPro" id="IPR036513">
    <property type="entry name" value="STAS_dom_sf"/>
</dbReference>
<dbReference type="RefSeq" id="WP_073261894.1">
    <property type="nucleotide sequence ID" value="NZ_FRCS01000011.1"/>
</dbReference>
<dbReference type="InterPro" id="IPR058548">
    <property type="entry name" value="MlaB-like_STAS"/>
</dbReference>
<organism evidence="2 3">
    <name type="scientific">Cryptosporangium aurantiacum</name>
    <dbReference type="NCBI Taxonomy" id="134849"/>
    <lineage>
        <taxon>Bacteria</taxon>
        <taxon>Bacillati</taxon>
        <taxon>Actinomycetota</taxon>
        <taxon>Actinomycetes</taxon>
        <taxon>Cryptosporangiales</taxon>
        <taxon>Cryptosporangiaceae</taxon>
        <taxon>Cryptosporangium</taxon>
    </lineage>
</organism>
<gene>
    <name evidence="2" type="ORF">SAMN05443668_111188</name>
</gene>